<proteinExistence type="predicted"/>
<dbReference type="Pfam" id="PF02738">
    <property type="entry name" value="MoCoBD_1"/>
    <property type="match status" value="1"/>
</dbReference>
<dbReference type="Pfam" id="PF20256">
    <property type="entry name" value="MoCoBD_2"/>
    <property type="match status" value="1"/>
</dbReference>
<accession>A0A1X0ILP9</accession>
<dbReference type="RefSeq" id="WP_083122491.1">
    <property type="nucleotide sequence ID" value="NZ_JACKUO010000029.1"/>
</dbReference>
<dbReference type="PANTHER" id="PTHR11908:SF132">
    <property type="entry name" value="ALDEHYDE OXIDASE 1-RELATED"/>
    <property type="match status" value="1"/>
</dbReference>
<reference evidence="4 5" key="1">
    <citation type="submission" date="2016-12" db="EMBL/GenBank/DDBJ databases">
        <title>The new phylogeny of genus Mycobacterium.</title>
        <authorList>
            <person name="Tortoli E."/>
            <person name="Trovato A."/>
            <person name="Cirillo D.M."/>
        </authorList>
    </citation>
    <scope>NUCLEOTIDE SEQUENCE [LARGE SCALE GENOMIC DNA]</scope>
    <source>
        <strain evidence="4 5">DSM 44223</strain>
    </source>
</reference>
<evidence type="ECO:0000313" key="4">
    <source>
        <dbReference type="EMBL" id="ORB48287.1"/>
    </source>
</evidence>
<sequence>MSSPRQIGLAVTRIEGRDKVTGRARYTADTVVDGLAYATVVQSEIAHGIVTVESLRESAERAAAAPGALHVVTPLNCPVLHRLPDDVTFDLPMERRPPLSDLTVQHVGQHMAVVVADSPENATHAASLFDLRYEVQPAVLGIDEVLGATPAPDEKDGQIRYGSYLPDHFVKLDEEKLQDHRGPRDEPTGAVRTDVSYTTPLNAHYPIELSATIAQWDGDLLTVHDSTRWITGERAALAAYLGIPEPHVRVIAPLVGGAFGSKSFLWMHVVLCAVAAREIGRPVKLVLTRNQMFSSTGHRPRTRQQIRLVADDDGALSSIEHHTVTETSTVAHFCEPAGLSSRILYRTPRLVVSHRTARINAPTPCFMRGPGEAPGLFALESAMDELAVDLGMDPLELRIRNHADADQASGKPWSGKHLLDCYDVGARRFGWEKRPLEPRSLSDNGIQLGWGMATATYPGRRMPASCSVTTAADGSVRFASATHEIGTGVRTAMCQVAADATGLSLSSVTFDSGDSLFPDAPYSGASQTTATVGSAVHAAATRWVDRLRAVLTADESTPFHGAGDIRIVDGEVVSASHRMAVAEVIANGGKRYLDELSFTVSVDGGQQRDSVSQSFGAHFCEVEVDEEIGRATVTRWVAVMDCGRVLNPALARNQVMGGITFGVGMALLEQVPYDTRTSQLIGEYYVPTHADRPDFDITFVDEPDFGLDPIGARGIGEIGACGVAAAVANAIFHATGRRIRDLPITLEQLMIHDVASQGS</sequence>
<dbReference type="Pfam" id="PF01315">
    <property type="entry name" value="Ald_Xan_dh_C"/>
    <property type="match status" value="1"/>
</dbReference>
<dbReference type="SUPFAM" id="SSF54665">
    <property type="entry name" value="CO dehydrogenase molybdoprotein N-domain-like"/>
    <property type="match status" value="1"/>
</dbReference>
<dbReference type="InterPro" id="IPR036856">
    <property type="entry name" value="Ald_Oxase/Xan_DH_a/b_sf"/>
</dbReference>
<dbReference type="AlphaFoldDB" id="A0A1X0ILP9"/>
<dbReference type="Gene3D" id="3.90.1170.50">
    <property type="entry name" value="Aldehyde oxidase/xanthine dehydrogenase, a/b hammerhead"/>
    <property type="match status" value="1"/>
</dbReference>
<evidence type="ECO:0000259" key="3">
    <source>
        <dbReference type="SMART" id="SM01008"/>
    </source>
</evidence>
<dbReference type="InterPro" id="IPR037165">
    <property type="entry name" value="AldOxase/xan_DH_Mopterin-bd_sf"/>
</dbReference>
<dbReference type="GO" id="GO:0016491">
    <property type="term" value="F:oxidoreductase activity"/>
    <property type="evidence" value="ECO:0007669"/>
    <property type="project" value="UniProtKB-KW"/>
</dbReference>
<dbReference type="SMART" id="SM01008">
    <property type="entry name" value="Ald_Xan_dh_C"/>
    <property type="match status" value="1"/>
</dbReference>
<dbReference type="OrthoDB" id="8428274at2"/>
<dbReference type="SUPFAM" id="SSF56003">
    <property type="entry name" value="Molybdenum cofactor-binding domain"/>
    <property type="match status" value="1"/>
</dbReference>
<feature type="domain" description="Aldehyde oxidase/xanthine dehydrogenase a/b hammerhead" evidence="3">
    <location>
        <begin position="21"/>
        <end position="137"/>
    </location>
</feature>
<dbReference type="InterPro" id="IPR046867">
    <property type="entry name" value="AldOxase/xan_DH_MoCoBD2"/>
</dbReference>
<protein>
    <submittedName>
        <fullName evidence="4">Aldehyde oxidase</fullName>
    </submittedName>
</protein>
<dbReference type="Gene3D" id="3.30.365.10">
    <property type="entry name" value="Aldehyde oxidase/xanthine dehydrogenase, molybdopterin binding domain"/>
    <property type="match status" value="4"/>
</dbReference>
<organism evidence="4 5">
    <name type="scientific">Mycolicibacterium rhodesiae</name>
    <name type="common">Mycobacterium rhodesiae</name>
    <dbReference type="NCBI Taxonomy" id="36814"/>
    <lineage>
        <taxon>Bacteria</taxon>
        <taxon>Bacillati</taxon>
        <taxon>Actinomycetota</taxon>
        <taxon>Actinomycetes</taxon>
        <taxon>Mycobacteriales</taxon>
        <taxon>Mycobacteriaceae</taxon>
        <taxon>Mycolicibacterium</taxon>
    </lineage>
</organism>
<name>A0A1X0ILP9_MYCRH</name>
<keyword evidence="5" id="KW-1185">Reference proteome</keyword>
<keyword evidence="1" id="KW-0500">Molybdenum</keyword>
<keyword evidence="2" id="KW-0560">Oxidoreductase</keyword>
<dbReference type="InterPro" id="IPR016208">
    <property type="entry name" value="Ald_Oxase/xanthine_DH-like"/>
</dbReference>
<dbReference type="InterPro" id="IPR008274">
    <property type="entry name" value="AldOxase/xan_DH_MoCoBD1"/>
</dbReference>
<dbReference type="Proteomes" id="UP000192534">
    <property type="component" value="Unassembled WGS sequence"/>
</dbReference>
<evidence type="ECO:0000313" key="5">
    <source>
        <dbReference type="Proteomes" id="UP000192534"/>
    </source>
</evidence>
<gene>
    <name evidence="4" type="ORF">BST42_25715</name>
</gene>
<dbReference type="EMBL" id="MVIH01000020">
    <property type="protein sequence ID" value="ORB48287.1"/>
    <property type="molecule type" value="Genomic_DNA"/>
</dbReference>
<comment type="caution">
    <text evidence="4">The sequence shown here is derived from an EMBL/GenBank/DDBJ whole genome shotgun (WGS) entry which is preliminary data.</text>
</comment>
<dbReference type="GO" id="GO:0005506">
    <property type="term" value="F:iron ion binding"/>
    <property type="evidence" value="ECO:0007669"/>
    <property type="project" value="InterPro"/>
</dbReference>
<dbReference type="InterPro" id="IPR000674">
    <property type="entry name" value="Ald_Oxase/Xan_DH_a/b"/>
</dbReference>
<evidence type="ECO:0000256" key="2">
    <source>
        <dbReference type="ARBA" id="ARBA00023002"/>
    </source>
</evidence>
<evidence type="ECO:0000256" key="1">
    <source>
        <dbReference type="ARBA" id="ARBA00022505"/>
    </source>
</evidence>
<dbReference type="PANTHER" id="PTHR11908">
    <property type="entry name" value="XANTHINE DEHYDROGENASE"/>
    <property type="match status" value="1"/>
</dbReference>